<dbReference type="Ensembl" id="ENSGALT00010059845.1">
    <property type="protein sequence ID" value="ENSGALP00010036605.1"/>
    <property type="gene ID" value="ENSGALG00010024533.1"/>
</dbReference>
<keyword evidence="7" id="KW-1185">Reference proteome</keyword>
<keyword evidence="5" id="KW-0732">Signal</keyword>
<evidence type="ECO:0000313" key="7">
    <source>
        <dbReference type="Proteomes" id="UP000000539"/>
    </source>
</evidence>
<feature type="repeat" description="ANK" evidence="3">
    <location>
        <begin position="178"/>
        <end position="210"/>
    </location>
</feature>
<evidence type="ECO:0000256" key="5">
    <source>
        <dbReference type="SAM" id="SignalP"/>
    </source>
</evidence>
<dbReference type="GlyGen" id="A0A8V1A5L7">
    <property type="glycosylation" value="1 site"/>
</dbReference>
<dbReference type="InterPro" id="IPR002110">
    <property type="entry name" value="Ankyrin_rpt"/>
</dbReference>
<dbReference type="GO" id="GO:0004861">
    <property type="term" value="F:cyclin-dependent protein serine/threonine kinase inhibitor activity"/>
    <property type="evidence" value="ECO:0000318"/>
    <property type="project" value="GO_Central"/>
</dbReference>
<evidence type="ECO:0000256" key="2">
    <source>
        <dbReference type="ARBA" id="ARBA00023043"/>
    </source>
</evidence>
<dbReference type="SMART" id="SM00248">
    <property type="entry name" value="ANK"/>
    <property type="match status" value="3"/>
</dbReference>
<dbReference type="PROSITE" id="PS50088">
    <property type="entry name" value="ANK_REPEAT"/>
    <property type="match status" value="2"/>
</dbReference>
<dbReference type="GO" id="GO:2000045">
    <property type="term" value="P:regulation of G1/S transition of mitotic cell cycle"/>
    <property type="evidence" value="ECO:0000318"/>
    <property type="project" value="GO_Central"/>
</dbReference>
<dbReference type="PROSITE" id="PS50297">
    <property type="entry name" value="ANK_REP_REGION"/>
    <property type="match status" value="1"/>
</dbReference>
<dbReference type="SUPFAM" id="SSF48403">
    <property type="entry name" value="Ankyrin repeat"/>
    <property type="match status" value="1"/>
</dbReference>
<reference evidence="6" key="3">
    <citation type="submission" date="2025-09" db="UniProtKB">
        <authorList>
            <consortium name="Ensembl"/>
        </authorList>
    </citation>
    <scope>IDENTIFICATION</scope>
    <source>
        <strain evidence="6">broiler</strain>
    </source>
</reference>
<keyword evidence="2 3" id="KW-0040">ANK repeat</keyword>
<protein>
    <submittedName>
        <fullName evidence="6">Cyclin dependent kinase inhibitor 2C</fullName>
    </submittedName>
</protein>
<dbReference type="Gene3D" id="1.25.40.20">
    <property type="entry name" value="Ankyrin repeat-containing domain"/>
    <property type="match status" value="1"/>
</dbReference>
<feature type="repeat" description="ANK" evidence="3">
    <location>
        <begin position="211"/>
        <end position="234"/>
    </location>
</feature>
<feature type="signal peptide" evidence="5">
    <location>
        <begin position="1"/>
        <end position="22"/>
    </location>
</feature>
<dbReference type="InterPro" id="IPR036770">
    <property type="entry name" value="Ankyrin_rpt-contain_sf"/>
</dbReference>
<dbReference type="Pfam" id="PF12796">
    <property type="entry name" value="Ank_2"/>
    <property type="match status" value="1"/>
</dbReference>
<dbReference type="Proteomes" id="UP000000539">
    <property type="component" value="Chromosome 8"/>
</dbReference>
<accession>A0A8V1A5L7</accession>
<feature type="region of interest" description="Disordered" evidence="4">
    <location>
        <begin position="86"/>
        <end position="107"/>
    </location>
</feature>
<keyword evidence="1" id="KW-0677">Repeat</keyword>
<sequence length="276" mass="29286">FILLLTILPALLLLTGNCRTEALKHAFFFPSFRGRGQLVARAQRFPASSLLTSLPFAFLYSRTRGGWGISAGKLCSCTQPGRKGEAARAVRPPVTAGPTLPRSGGAGCASRAPGAVCPRLGAAVRAVRPAAPRCRTSPGRLPRGAVPANASAVMKLGNPEIARRLLMSGANPNLKDSTGFAVIHDVARAGFLDTLQTLLEFHADVNIEDAEGNLPLHLAAQEGHVRVVEFLLRRTPSRVAHQNRRGDTALDVARLYRRSAVVQLMEGGPPPAADAD</sequence>
<feature type="chain" id="PRO_5036494640" evidence="5">
    <location>
        <begin position="23"/>
        <end position="276"/>
    </location>
</feature>
<dbReference type="PANTHER" id="PTHR24201:SF9">
    <property type="entry name" value="CYCLIN-DEPENDENT KINASE 4 INHIBITOR C"/>
    <property type="match status" value="1"/>
</dbReference>
<dbReference type="AlphaFoldDB" id="A0A8V1A5L7"/>
<evidence type="ECO:0000313" key="6">
    <source>
        <dbReference type="Ensembl" id="ENSGALP00010036605.1"/>
    </source>
</evidence>
<evidence type="ECO:0000256" key="1">
    <source>
        <dbReference type="ARBA" id="ARBA00022737"/>
    </source>
</evidence>
<proteinExistence type="evidence at protein level"/>
<dbReference type="GO" id="GO:0008285">
    <property type="term" value="P:negative regulation of cell population proliferation"/>
    <property type="evidence" value="ECO:0000318"/>
    <property type="project" value="GO_Central"/>
</dbReference>
<dbReference type="PANTHER" id="PTHR24201">
    <property type="entry name" value="ANK_REP_REGION DOMAIN-CONTAINING PROTEIN"/>
    <property type="match status" value="1"/>
</dbReference>
<evidence type="ECO:0000256" key="4">
    <source>
        <dbReference type="SAM" id="MobiDB-lite"/>
    </source>
</evidence>
<keyword evidence="8" id="KW-1267">Proteomics identification</keyword>
<reference evidence="6" key="2">
    <citation type="submission" date="2025-08" db="UniProtKB">
        <authorList>
            <consortium name="Ensembl"/>
        </authorList>
    </citation>
    <scope>IDENTIFICATION</scope>
    <source>
        <strain evidence="6">broiler</strain>
    </source>
</reference>
<evidence type="ECO:0000256" key="3">
    <source>
        <dbReference type="PROSITE-ProRule" id="PRU00023"/>
    </source>
</evidence>
<dbReference type="GO" id="GO:0005737">
    <property type="term" value="C:cytoplasm"/>
    <property type="evidence" value="ECO:0000318"/>
    <property type="project" value="GO_Central"/>
</dbReference>
<name>A0A8V1A5L7_CHICK</name>
<dbReference type="FunCoup" id="A0A8V1A5L7">
    <property type="interactions" value="106"/>
</dbReference>
<dbReference type="GO" id="GO:0005634">
    <property type="term" value="C:nucleus"/>
    <property type="evidence" value="ECO:0000318"/>
    <property type="project" value="GO_Central"/>
</dbReference>
<evidence type="ECO:0007829" key="8">
    <source>
        <dbReference type="PeptideAtlas" id="A0A8V1A5L7"/>
    </source>
</evidence>
<gene>
    <name evidence="6" type="primary">CDKN2C</name>
</gene>
<organism evidence="6 7">
    <name type="scientific">Gallus gallus</name>
    <name type="common">Chicken</name>
    <dbReference type="NCBI Taxonomy" id="9031"/>
    <lineage>
        <taxon>Eukaryota</taxon>
        <taxon>Metazoa</taxon>
        <taxon>Chordata</taxon>
        <taxon>Craniata</taxon>
        <taxon>Vertebrata</taxon>
        <taxon>Euteleostomi</taxon>
        <taxon>Archelosauria</taxon>
        <taxon>Archosauria</taxon>
        <taxon>Dinosauria</taxon>
        <taxon>Saurischia</taxon>
        <taxon>Theropoda</taxon>
        <taxon>Coelurosauria</taxon>
        <taxon>Aves</taxon>
        <taxon>Neognathae</taxon>
        <taxon>Galloanserae</taxon>
        <taxon>Galliformes</taxon>
        <taxon>Phasianidae</taxon>
        <taxon>Phasianinae</taxon>
        <taxon>Gallus</taxon>
    </lineage>
</organism>
<reference evidence="6" key="1">
    <citation type="submission" date="2020-11" db="EMBL/GenBank/DDBJ databases">
        <title>Gallus gallus (Chicken) genome, bGalGal1, GRCg7b, maternal haplotype autosomes + Z &amp; W.</title>
        <authorList>
            <person name="Warren W."/>
            <person name="Formenti G."/>
            <person name="Fedrigo O."/>
            <person name="Haase B."/>
            <person name="Mountcastle J."/>
            <person name="Balacco J."/>
            <person name="Tracey A."/>
            <person name="Schneider V."/>
            <person name="Okimoto R."/>
            <person name="Cheng H."/>
            <person name="Hawken R."/>
            <person name="Howe K."/>
            <person name="Jarvis E.D."/>
        </authorList>
    </citation>
    <scope>NUCLEOTIDE SEQUENCE [LARGE SCALE GENOMIC DNA]</scope>
    <source>
        <strain evidence="6">Broiler</strain>
    </source>
</reference>
<dbReference type="InterPro" id="IPR050776">
    <property type="entry name" value="Ank_Repeat/CDKN_Inhibitor"/>
</dbReference>
<dbReference type="GeneTree" id="ENSGT00940000160194"/>